<evidence type="ECO:0000256" key="9">
    <source>
        <dbReference type="ARBA" id="ARBA00022842"/>
    </source>
</evidence>
<feature type="modified residue" description="Phosphoserine" evidence="19">
    <location>
        <position position="104"/>
    </location>
</feature>
<dbReference type="EMBL" id="AP022557">
    <property type="protein sequence ID" value="BBW95296.1"/>
    <property type="molecule type" value="Genomic_DNA"/>
</dbReference>
<comment type="similarity">
    <text evidence="2">Belongs to the isocitrate and isopropylmalate dehydrogenases family.</text>
</comment>
<dbReference type="InterPro" id="IPR019818">
    <property type="entry name" value="IsoCit/isopropylmalate_DH_CS"/>
</dbReference>
<evidence type="ECO:0000256" key="8">
    <source>
        <dbReference type="ARBA" id="ARBA00022723"/>
    </source>
</evidence>
<feature type="domain" description="Isopropylmalate dehydrogenase-like" evidence="21">
    <location>
        <begin position="21"/>
        <end position="418"/>
    </location>
</feature>
<dbReference type="Gene3D" id="3.40.718.10">
    <property type="entry name" value="Isopropylmalate Dehydrogenase"/>
    <property type="match status" value="1"/>
</dbReference>
<evidence type="ECO:0000256" key="7">
    <source>
        <dbReference type="ARBA" id="ARBA00022532"/>
    </source>
</evidence>
<evidence type="ECO:0000256" key="4">
    <source>
        <dbReference type="ARBA" id="ARBA00013013"/>
    </source>
</evidence>
<feature type="modified residue" description="N6-succinyllysine" evidence="19">
    <location>
        <position position="91"/>
    </location>
</feature>
<dbReference type="PROSITE" id="PS00470">
    <property type="entry name" value="IDH_IMDH"/>
    <property type="match status" value="1"/>
</dbReference>
<dbReference type="Proteomes" id="UP000501421">
    <property type="component" value="Chromosome"/>
</dbReference>
<comment type="cofactor">
    <cofactor evidence="1">
        <name>Mn(2+)</name>
        <dbReference type="ChEBI" id="CHEBI:29035"/>
    </cofactor>
</comment>
<evidence type="ECO:0000256" key="14">
    <source>
        <dbReference type="ARBA" id="ARBA00046127"/>
    </source>
</evidence>
<reference evidence="23" key="1">
    <citation type="journal article" date="2020" name="Microbiol. Resour. Announc.">
        <title>Complete Genome Sequence of Geobacillus sp. Strain E55-1, Isolated from Mine Geyser in Japan.</title>
        <authorList>
            <person name="Miyazaki K."/>
            <person name="Hase E."/>
            <person name="Tokito N."/>
        </authorList>
    </citation>
    <scope>NUCLEOTIDE SEQUENCE [LARGE SCALE GENOMIC DNA]</scope>
    <source>
        <strain evidence="23">E55-1</strain>
    </source>
</reference>
<dbReference type="GO" id="GO:0004450">
    <property type="term" value="F:isocitrate dehydrogenase (NADP+) activity"/>
    <property type="evidence" value="ECO:0007669"/>
    <property type="project" value="UniProtKB-UniRule"/>
</dbReference>
<evidence type="ECO:0000256" key="17">
    <source>
        <dbReference type="PIRSR" id="PIRSR604439-3"/>
    </source>
</evidence>
<dbReference type="GO" id="GO:0000287">
    <property type="term" value="F:magnesium ion binding"/>
    <property type="evidence" value="ECO:0007669"/>
    <property type="project" value="InterPro"/>
</dbReference>
<gene>
    <name evidence="22" type="primary">icd</name>
    <name evidence="22" type="ORF">GsuE55_01290</name>
</gene>
<keyword evidence="23" id="KW-1185">Reference proteome</keyword>
<feature type="binding site" evidence="15">
    <location>
        <position position="110"/>
    </location>
    <ligand>
        <name>D-threo-isocitrate</name>
        <dbReference type="ChEBI" id="CHEBI:15562"/>
    </ligand>
</feature>
<keyword evidence="11" id="KW-0560">Oxidoreductase</keyword>
<dbReference type="PANTHER" id="PTHR43504">
    <property type="entry name" value="ISOCITRATE DEHYDROGENASE [NADP]"/>
    <property type="match status" value="1"/>
</dbReference>
<feature type="binding site" evidence="15">
    <location>
        <position position="120"/>
    </location>
    <ligand>
        <name>D-threo-isocitrate</name>
        <dbReference type="ChEBI" id="CHEBI:15562"/>
    </ligand>
</feature>
<dbReference type="NCBIfam" id="NF005425">
    <property type="entry name" value="PRK07006.1"/>
    <property type="match status" value="1"/>
</dbReference>
<feature type="binding site" evidence="16">
    <location>
        <begin position="345"/>
        <end position="351"/>
    </location>
    <ligand>
        <name>NADP(+)</name>
        <dbReference type="ChEBI" id="CHEBI:58349"/>
    </ligand>
</feature>
<keyword evidence="10 16" id="KW-0521">NADP</keyword>
<evidence type="ECO:0000256" key="13">
    <source>
        <dbReference type="ARBA" id="ARBA00023554"/>
    </source>
</evidence>
<evidence type="ECO:0000256" key="12">
    <source>
        <dbReference type="ARBA" id="ARBA00023211"/>
    </source>
</evidence>
<dbReference type="Pfam" id="PF00180">
    <property type="entry name" value="Iso_dh"/>
    <property type="match status" value="1"/>
</dbReference>
<dbReference type="PANTHER" id="PTHR43504:SF1">
    <property type="entry name" value="ISOCITRATE DEHYDROGENASE [NADP]"/>
    <property type="match status" value="1"/>
</dbReference>
<feature type="site" description="Critical for catalysis" evidence="18">
    <location>
        <position position="221"/>
    </location>
</feature>
<feature type="binding site" evidence="16">
    <location>
        <position position="401"/>
    </location>
    <ligand>
        <name>NADP(+)</name>
        <dbReference type="ChEBI" id="CHEBI:58349"/>
    </ligand>
</feature>
<evidence type="ECO:0000256" key="20">
    <source>
        <dbReference type="RuleBase" id="RU004446"/>
    </source>
</evidence>
<evidence type="ECO:0000313" key="23">
    <source>
        <dbReference type="Proteomes" id="UP000501421"/>
    </source>
</evidence>
<evidence type="ECO:0000256" key="6">
    <source>
        <dbReference type="ARBA" id="ARBA00022435"/>
    </source>
</evidence>
<feature type="binding site" evidence="17">
    <location>
        <position position="311"/>
    </location>
    <ligand>
        <name>Mg(2+)</name>
        <dbReference type="ChEBI" id="CHEBI:18420"/>
    </ligand>
</feature>
<evidence type="ECO:0000256" key="2">
    <source>
        <dbReference type="ARBA" id="ARBA00007769"/>
    </source>
</evidence>
<proteinExistence type="inferred from homology"/>
<dbReference type="EC" id="1.1.1.42" evidence="4 20"/>
<organism evidence="22 23">
    <name type="scientific">Geobacillus subterraneus</name>
    <dbReference type="NCBI Taxonomy" id="129338"/>
    <lineage>
        <taxon>Bacteria</taxon>
        <taxon>Bacillati</taxon>
        <taxon>Bacillota</taxon>
        <taxon>Bacilli</taxon>
        <taxon>Bacillales</taxon>
        <taxon>Anoxybacillaceae</taxon>
        <taxon>Geobacillus</taxon>
    </lineage>
</organism>
<comment type="subunit">
    <text evidence="3">Homodimer.</text>
</comment>
<feature type="binding site" evidence="15">
    <location>
        <position position="144"/>
    </location>
    <ligand>
        <name>D-threo-isocitrate</name>
        <dbReference type="ChEBI" id="CHEBI:15562"/>
    </ligand>
</feature>
<feature type="binding site" evidence="16">
    <location>
        <position position="397"/>
    </location>
    <ligand>
        <name>NADP(+)</name>
        <dbReference type="ChEBI" id="CHEBI:58349"/>
    </ligand>
</feature>
<keyword evidence="8 20" id="KW-0479">Metal-binding</keyword>
<evidence type="ECO:0000313" key="22">
    <source>
        <dbReference type="EMBL" id="BBW95296.1"/>
    </source>
</evidence>
<dbReference type="SUPFAM" id="SSF53659">
    <property type="entry name" value="Isocitrate/Isopropylmalate dehydrogenase-like"/>
    <property type="match status" value="1"/>
</dbReference>
<feature type="site" description="Critical for catalysis" evidence="18">
    <location>
        <position position="151"/>
    </location>
</feature>
<dbReference type="InterPro" id="IPR004439">
    <property type="entry name" value="Isocitrate_DH_NADP_dimer_prok"/>
</dbReference>
<evidence type="ECO:0000256" key="19">
    <source>
        <dbReference type="PIRSR" id="PIRSR604439-5"/>
    </source>
</evidence>
<evidence type="ECO:0000256" key="16">
    <source>
        <dbReference type="PIRSR" id="PIRSR604439-2"/>
    </source>
</evidence>
<feature type="modified residue" description="N6-succinyllysine" evidence="19">
    <location>
        <position position="233"/>
    </location>
</feature>
<evidence type="ECO:0000256" key="10">
    <source>
        <dbReference type="ARBA" id="ARBA00022857"/>
    </source>
</evidence>
<accession>A0A679FN89</accession>
<evidence type="ECO:0000256" key="15">
    <source>
        <dbReference type="PIRSR" id="PIRSR604439-1"/>
    </source>
</evidence>
<feature type="binding site" evidence="15">
    <location>
        <position position="104"/>
    </location>
    <ligand>
        <name>D-threo-isocitrate</name>
        <dbReference type="ChEBI" id="CHEBI:15562"/>
    </ligand>
</feature>
<feature type="binding site" evidence="16">
    <location>
        <position position="95"/>
    </location>
    <ligand>
        <name>NADP(+)</name>
        <dbReference type="ChEBI" id="CHEBI:58349"/>
    </ligand>
</feature>
<dbReference type="SMART" id="SM01329">
    <property type="entry name" value="Iso_dh"/>
    <property type="match status" value="1"/>
</dbReference>
<dbReference type="InterPro" id="IPR024084">
    <property type="entry name" value="IsoPropMal-DH-like_dom"/>
</dbReference>
<evidence type="ECO:0000256" key="18">
    <source>
        <dbReference type="PIRSR" id="PIRSR604439-4"/>
    </source>
</evidence>
<keyword evidence="12 17" id="KW-0464">Manganese</keyword>
<evidence type="ECO:0000256" key="11">
    <source>
        <dbReference type="ARBA" id="ARBA00023002"/>
    </source>
</evidence>
<keyword evidence="7 20" id="KW-0816">Tricarboxylic acid cycle</keyword>
<dbReference type="GO" id="GO:0006099">
    <property type="term" value="P:tricarboxylic acid cycle"/>
    <property type="evidence" value="ECO:0007669"/>
    <property type="project" value="UniProtKB-UniRule"/>
</dbReference>
<evidence type="ECO:0000256" key="1">
    <source>
        <dbReference type="ARBA" id="ARBA00001936"/>
    </source>
</evidence>
<dbReference type="RefSeq" id="WP_033844302.1">
    <property type="nucleotide sequence ID" value="NZ_AP022557.1"/>
</dbReference>
<name>A0A679FN89_9BACL</name>
<evidence type="ECO:0000259" key="21">
    <source>
        <dbReference type="SMART" id="SM01329"/>
    </source>
</evidence>
<dbReference type="AlphaFoldDB" id="A0A679FN89"/>
<keyword evidence="9 17" id="KW-0460">Magnesium</keyword>
<dbReference type="NCBIfam" id="TIGR00183">
    <property type="entry name" value="prok_nadp_idh"/>
    <property type="match status" value="1"/>
</dbReference>
<feature type="binding site" evidence="15">
    <location>
        <position position="106"/>
    </location>
    <ligand>
        <name>D-threo-isocitrate</name>
        <dbReference type="ChEBI" id="CHEBI:15562"/>
    </ligand>
</feature>
<comment type="function">
    <text evidence="14">Catalyzes the oxidative decarboxylation of isocitrate to 2-oxoglutarate and carbon dioxide with the concomitant reduction of NADP(+).</text>
</comment>
<protein>
    <recommendedName>
        <fullName evidence="5 20">Isocitrate dehydrogenase [NADP]</fullName>
        <ecNumber evidence="4 20">1.1.1.42</ecNumber>
    </recommendedName>
</protein>
<dbReference type="GO" id="GO:0006097">
    <property type="term" value="P:glyoxylate cycle"/>
    <property type="evidence" value="ECO:0007669"/>
    <property type="project" value="UniProtKB-KW"/>
</dbReference>
<sequence>MTQGEKITVTNGVLNVPNHPIIPFIEGDGTGPDIWAAASRVLEAAVEKAYKGEKKIVWKEVLAGEKAYKLTGSWLPDETLETIREYIIAIKGPLTTPVGGGIRSLNVALRQELDLFVCLRPVRYFQGVPSPVKRPEDTDMVIFRENTEDIYAGIEYAKGTPEVKKVIDFLQNEMGVRKIRFPETSGIGIKPISEQGTKRLVRAAINYAIEHGRKSVTLVHKGNIMKFTEGAFKNWGYELAEEEFADKVFTWAQYDRIVEAEGKEAANKALAEAEAAGKVIIKDVISDIFLQQILTRPREFDVIATMNLNGDYISDALAAQVGGIGIAPGANINYETGHAIFEATHGTAPKYAGLDKVNPSSVILSGVMMFEHLGWNEAAQLIIKAMEKTIAAKIVTYDFARLMEGATEVKCSEFADALIRNMD</sequence>
<comment type="catalytic activity">
    <reaction evidence="13">
        <text>D-threo-isocitrate + NADP(+) = 2-oxoglutarate + CO2 + NADPH</text>
        <dbReference type="Rhea" id="RHEA:19629"/>
        <dbReference type="ChEBI" id="CHEBI:15562"/>
        <dbReference type="ChEBI" id="CHEBI:16526"/>
        <dbReference type="ChEBI" id="CHEBI:16810"/>
        <dbReference type="ChEBI" id="CHEBI:57783"/>
        <dbReference type="ChEBI" id="CHEBI:58349"/>
        <dbReference type="EC" id="1.1.1.42"/>
    </reaction>
</comment>
<feature type="binding site" evidence="16">
    <location>
        <position position="358"/>
    </location>
    <ligand>
        <name>NADP(+)</name>
        <dbReference type="ChEBI" id="CHEBI:58349"/>
    </ligand>
</feature>
<comment type="cofactor">
    <cofactor evidence="17">
        <name>Mg(2+)</name>
        <dbReference type="ChEBI" id="CHEBI:18420"/>
    </cofactor>
    <cofactor evidence="17">
        <name>Mn(2+)</name>
        <dbReference type="ChEBI" id="CHEBI:29035"/>
    </cofactor>
    <text evidence="17">Binds 1 Mg(2+) or Mn(2+) ion per subunit.</text>
</comment>
<evidence type="ECO:0000256" key="5">
    <source>
        <dbReference type="ARBA" id="ARBA00019562"/>
    </source>
</evidence>
<dbReference type="GO" id="GO:0051287">
    <property type="term" value="F:NAD binding"/>
    <property type="evidence" value="ECO:0007669"/>
    <property type="project" value="InterPro"/>
</dbReference>
<evidence type="ECO:0000256" key="3">
    <source>
        <dbReference type="ARBA" id="ARBA00011738"/>
    </source>
</evidence>
<feature type="modified residue" description="N6-acetyllysine" evidence="19">
    <location>
        <position position="133"/>
    </location>
</feature>
<keyword evidence="6 20" id="KW-0329">Glyoxylate bypass</keyword>